<name>A0A5B7F556_PORTR</name>
<evidence type="ECO:0000313" key="1">
    <source>
        <dbReference type="EMBL" id="MPC40516.1"/>
    </source>
</evidence>
<dbReference type="Proteomes" id="UP000324222">
    <property type="component" value="Unassembled WGS sequence"/>
</dbReference>
<reference evidence="1 2" key="1">
    <citation type="submission" date="2019-05" db="EMBL/GenBank/DDBJ databases">
        <title>Another draft genome of Portunus trituberculatus and its Hox gene families provides insights of decapod evolution.</title>
        <authorList>
            <person name="Jeong J.-H."/>
            <person name="Song I."/>
            <person name="Kim S."/>
            <person name="Choi T."/>
            <person name="Kim D."/>
            <person name="Ryu S."/>
            <person name="Kim W."/>
        </authorList>
    </citation>
    <scope>NUCLEOTIDE SEQUENCE [LARGE SCALE GENOMIC DNA]</scope>
    <source>
        <tissue evidence="1">Muscle</tissue>
    </source>
</reference>
<evidence type="ECO:0000313" key="2">
    <source>
        <dbReference type="Proteomes" id="UP000324222"/>
    </source>
</evidence>
<organism evidence="1 2">
    <name type="scientific">Portunus trituberculatus</name>
    <name type="common">Swimming crab</name>
    <name type="synonym">Neptunus trituberculatus</name>
    <dbReference type="NCBI Taxonomy" id="210409"/>
    <lineage>
        <taxon>Eukaryota</taxon>
        <taxon>Metazoa</taxon>
        <taxon>Ecdysozoa</taxon>
        <taxon>Arthropoda</taxon>
        <taxon>Crustacea</taxon>
        <taxon>Multicrustacea</taxon>
        <taxon>Malacostraca</taxon>
        <taxon>Eumalacostraca</taxon>
        <taxon>Eucarida</taxon>
        <taxon>Decapoda</taxon>
        <taxon>Pleocyemata</taxon>
        <taxon>Brachyura</taxon>
        <taxon>Eubrachyura</taxon>
        <taxon>Portunoidea</taxon>
        <taxon>Portunidae</taxon>
        <taxon>Portuninae</taxon>
        <taxon>Portunus</taxon>
    </lineage>
</organism>
<sequence>MMDVMGGSSHALHATTLHSPYYITPIKISGRCYYPLLAVDHPAKDRHQVSATFLYPVRGMCSYRRFRSCYRSEKPSERSI</sequence>
<gene>
    <name evidence="1" type="ORF">E2C01_034076</name>
</gene>
<comment type="caution">
    <text evidence="1">The sequence shown here is derived from an EMBL/GenBank/DDBJ whole genome shotgun (WGS) entry which is preliminary data.</text>
</comment>
<dbReference type="EMBL" id="VSRR010004719">
    <property type="protein sequence ID" value="MPC40516.1"/>
    <property type="molecule type" value="Genomic_DNA"/>
</dbReference>
<protein>
    <submittedName>
        <fullName evidence="1">Uncharacterized protein</fullName>
    </submittedName>
</protein>
<accession>A0A5B7F556</accession>
<keyword evidence="2" id="KW-1185">Reference proteome</keyword>
<dbReference type="AlphaFoldDB" id="A0A5B7F556"/>
<proteinExistence type="predicted"/>